<dbReference type="GO" id="GO:1990281">
    <property type="term" value="C:efflux pump complex"/>
    <property type="evidence" value="ECO:0007669"/>
    <property type="project" value="TreeGrafter"/>
</dbReference>
<dbReference type="PANTHER" id="PTHR30026">
    <property type="entry name" value="OUTER MEMBRANE PROTEIN TOLC"/>
    <property type="match status" value="1"/>
</dbReference>
<evidence type="ECO:0000313" key="10">
    <source>
        <dbReference type="EMBL" id="VTR41123.1"/>
    </source>
</evidence>
<sequence>MIRQKRKTRLILLWFCSLGAMHALKAQTSDSTIVKLSINEAIRQSKESNKLIEVFRNETSATQAELQDAKLGVLPRILTNASYQRYSDVTLFEDVLGESHSIPKPPNANAGALGVEAAFNLYSGGRQKAAVAGAKHKDELATINLNEQEANIGLQVAVQYLDMVKYYYHEKLIKDQERRAQTRLKNINAFYKNGKVTKSDVLRADVALSNIQLNLTANRNDCQISSHKLLTFLNKDYRTKIILEDTASLHLPAIGEVEQLLGDYSETFSILKVKKNIELQENRTKLTKSYNLPSINLFGGYGFNYPNTLVFPPQPQTFAVGLVGIKATYDISSLYQNKNKVKASYIRENELKQQKEWIEDNVQQEAKALITKYAEALNRMSVIKKSIEQAEANYNIQNAKYSNQLSLLTDLLEADNLYYEAKFNYIQANIGALSLYYRLLFLTGKL</sequence>
<keyword evidence="8" id="KW-0175">Coiled coil</keyword>
<evidence type="ECO:0000256" key="7">
    <source>
        <dbReference type="ARBA" id="ARBA00023237"/>
    </source>
</evidence>
<keyword evidence="7" id="KW-0998">Cell outer membrane</keyword>
<dbReference type="InterPro" id="IPR003423">
    <property type="entry name" value="OMP_efflux"/>
</dbReference>
<evidence type="ECO:0000256" key="5">
    <source>
        <dbReference type="ARBA" id="ARBA00022692"/>
    </source>
</evidence>
<gene>
    <name evidence="10" type="ORF">NCTC11429_02463</name>
</gene>
<dbReference type="RefSeq" id="WP_211253638.1">
    <property type="nucleotide sequence ID" value="NZ_LR590484.1"/>
</dbReference>
<dbReference type="KEGG" id="stha:NCTC11429_02463"/>
<keyword evidence="4" id="KW-1134">Transmembrane beta strand</keyword>
<reference evidence="10 11" key="1">
    <citation type="submission" date="2019-05" db="EMBL/GenBank/DDBJ databases">
        <authorList>
            <consortium name="Pathogen Informatics"/>
        </authorList>
    </citation>
    <scope>NUCLEOTIDE SEQUENCE [LARGE SCALE GENOMIC DNA]</scope>
    <source>
        <strain evidence="10 11">NCTC11429</strain>
    </source>
</reference>
<dbReference type="GO" id="GO:0009279">
    <property type="term" value="C:cell outer membrane"/>
    <property type="evidence" value="ECO:0007669"/>
    <property type="project" value="UniProtKB-SubCell"/>
</dbReference>
<comment type="similarity">
    <text evidence="2">Belongs to the outer membrane factor (OMF) (TC 1.B.17) family.</text>
</comment>
<dbReference type="STRING" id="1123265.GCA_000686625_03838"/>
<evidence type="ECO:0000256" key="3">
    <source>
        <dbReference type="ARBA" id="ARBA00022448"/>
    </source>
</evidence>
<dbReference type="PANTHER" id="PTHR30026:SF20">
    <property type="entry name" value="OUTER MEMBRANE PROTEIN TOLC"/>
    <property type="match status" value="1"/>
</dbReference>
<feature type="chain" id="PRO_5020450576" evidence="9">
    <location>
        <begin position="26"/>
        <end position="446"/>
    </location>
</feature>
<protein>
    <submittedName>
        <fullName evidence="10">Type I secretion outer membrane protein, TolC family</fullName>
    </submittedName>
</protein>
<evidence type="ECO:0000313" key="11">
    <source>
        <dbReference type="Proteomes" id="UP000308196"/>
    </source>
</evidence>
<dbReference type="EMBL" id="LR590484">
    <property type="protein sequence ID" value="VTR41123.1"/>
    <property type="molecule type" value="Genomic_DNA"/>
</dbReference>
<dbReference type="GO" id="GO:0015562">
    <property type="term" value="F:efflux transmembrane transporter activity"/>
    <property type="evidence" value="ECO:0007669"/>
    <property type="project" value="InterPro"/>
</dbReference>
<dbReference type="SUPFAM" id="SSF56954">
    <property type="entry name" value="Outer membrane efflux proteins (OEP)"/>
    <property type="match status" value="1"/>
</dbReference>
<dbReference type="GeneID" id="78463176"/>
<name>A0A4U9V5M0_9SPHI</name>
<keyword evidence="3" id="KW-0813">Transport</keyword>
<dbReference type="InterPro" id="IPR051906">
    <property type="entry name" value="TolC-like"/>
</dbReference>
<feature type="signal peptide" evidence="9">
    <location>
        <begin position="1"/>
        <end position="25"/>
    </location>
</feature>
<feature type="coiled-coil region" evidence="8">
    <location>
        <begin position="359"/>
        <end position="393"/>
    </location>
</feature>
<dbReference type="Pfam" id="PF02321">
    <property type="entry name" value="OEP"/>
    <property type="match status" value="1"/>
</dbReference>
<evidence type="ECO:0000256" key="4">
    <source>
        <dbReference type="ARBA" id="ARBA00022452"/>
    </source>
</evidence>
<evidence type="ECO:0000256" key="6">
    <source>
        <dbReference type="ARBA" id="ARBA00023136"/>
    </source>
</evidence>
<dbReference type="Proteomes" id="UP000308196">
    <property type="component" value="Chromosome"/>
</dbReference>
<proteinExistence type="inferred from homology"/>
<evidence type="ECO:0000256" key="2">
    <source>
        <dbReference type="ARBA" id="ARBA00007613"/>
    </source>
</evidence>
<keyword evidence="5" id="KW-0812">Transmembrane</keyword>
<dbReference type="Gene3D" id="1.20.1600.10">
    <property type="entry name" value="Outer membrane efflux proteins (OEP)"/>
    <property type="match status" value="1"/>
</dbReference>
<dbReference type="GO" id="GO:0015288">
    <property type="term" value="F:porin activity"/>
    <property type="evidence" value="ECO:0007669"/>
    <property type="project" value="TreeGrafter"/>
</dbReference>
<keyword evidence="9" id="KW-0732">Signal</keyword>
<evidence type="ECO:0000256" key="1">
    <source>
        <dbReference type="ARBA" id="ARBA00004442"/>
    </source>
</evidence>
<dbReference type="AlphaFoldDB" id="A0A4U9V5M0"/>
<evidence type="ECO:0000256" key="8">
    <source>
        <dbReference type="SAM" id="Coils"/>
    </source>
</evidence>
<accession>A0A4U9V5M0</accession>
<organism evidence="10 11">
    <name type="scientific">Sphingobacterium thalpophilum</name>
    <dbReference type="NCBI Taxonomy" id="259"/>
    <lineage>
        <taxon>Bacteria</taxon>
        <taxon>Pseudomonadati</taxon>
        <taxon>Bacteroidota</taxon>
        <taxon>Sphingobacteriia</taxon>
        <taxon>Sphingobacteriales</taxon>
        <taxon>Sphingobacteriaceae</taxon>
        <taxon>Sphingobacterium</taxon>
    </lineage>
</organism>
<comment type="subcellular location">
    <subcellularLocation>
        <location evidence="1">Cell outer membrane</location>
    </subcellularLocation>
</comment>
<keyword evidence="6" id="KW-0472">Membrane</keyword>
<evidence type="ECO:0000256" key="9">
    <source>
        <dbReference type="SAM" id="SignalP"/>
    </source>
</evidence>